<dbReference type="InterPro" id="IPR016032">
    <property type="entry name" value="Sig_transdc_resp-reg_C-effctor"/>
</dbReference>
<dbReference type="SUPFAM" id="SSF48452">
    <property type="entry name" value="TPR-like"/>
    <property type="match status" value="1"/>
</dbReference>
<dbReference type="SUPFAM" id="SSF52540">
    <property type="entry name" value="P-loop containing nucleoside triphosphate hydrolases"/>
    <property type="match status" value="1"/>
</dbReference>
<dbReference type="GO" id="GO:0006355">
    <property type="term" value="P:regulation of DNA-templated transcription"/>
    <property type="evidence" value="ECO:0007669"/>
    <property type="project" value="InterPro"/>
</dbReference>
<proteinExistence type="predicted"/>
<name>A0A1J5R170_9ZZZZ</name>
<dbReference type="PANTHER" id="PTHR44688">
    <property type="entry name" value="DNA-BINDING TRANSCRIPTIONAL ACTIVATOR DEVR_DOSR"/>
    <property type="match status" value="1"/>
</dbReference>
<dbReference type="Pfam" id="PF00196">
    <property type="entry name" value="GerE"/>
    <property type="match status" value="1"/>
</dbReference>
<dbReference type="PANTHER" id="PTHR44688:SF16">
    <property type="entry name" value="DNA-BINDING TRANSCRIPTIONAL ACTIVATOR DEVR_DOSR"/>
    <property type="match status" value="1"/>
</dbReference>
<dbReference type="InterPro" id="IPR059106">
    <property type="entry name" value="WHD_MalT"/>
</dbReference>
<accession>A0A1J5R170</accession>
<evidence type="ECO:0000256" key="2">
    <source>
        <dbReference type="ARBA" id="ARBA00023125"/>
    </source>
</evidence>
<evidence type="ECO:0000256" key="3">
    <source>
        <dbReference type="ARBA" id="ARBA00023163"/>
    </source>
</evidence>
<dbReference type="InterPro" id="IPR011990">
    <property type="entry name" value="TPR-like_helical_dom_sf"/>
</dbReference>
<dbReference type="EMBL" id="MLJW01000320">
    <property type="protein sequence ID" value="OIQ89664.1"/>
    <property type="molecule type" value="Genomic_DNA"/>
</dbReference>
<dbReference type="PROSITE" id="PS00622">
    <property type="entry name" value="HTH_LUXR_1"/>
    <property type="match status" value="1"/>
</dbReference>
<keyword evidence="2" id="KW-0238">DNA-binding</keyword>
<feature type="region of interest" description="Disordered" evidence="4">
    <location>
        <begin position="1"/>
        <end position="24"/>
    </location>
</feature>
<dbReference type="SMART" id="SM00421">
    <property type="entry name" value="HTH_LUXR"/>
    <property type="match status" value="1"/>
</dbReference>
<evidence type="ECO:0000259" key="5">
    <source>
        <dbReference type="PROSITE" id="PS50043"/>
    </source>
</evidence>
<dbReference type="InterPro" id="IPR000792">
    <property type="entry name" value="Tscrpt_reg_LuxR_C"/>
</dbReference>
<dbReference type="EC" id="2.7.11.1" evidence="6"/>
<dbReference type="GO" id="GO:0004674">
    <property type="term" value="F:protein serine/threonine kinase activity"/>
    <property type="evidence" value="ECO:0007669"/>
    <property type="project" value="UniProtKB-EC"/>
</dbReference>
<organism evidence="6">
    <name type="scientific">mine drainage metagenome</name>
    <dbReference type="NCBI Taxonomy" id="410659"/>
    <lineage>
        <taxon>unclassified sequences</taxon>
        <taxon>metagenomes</taxon>
        <taxon>ecological metagenomes</taxon>
    </lineage>
</organism>
<keyword evidence="6" id="KW-0418">Kinase</keyword>
<dbReference type="SUPFAM" id="SSF46894">
    <property type="entry name" value="C-terminal effector domain of the bipartite response regulators"/>
    <property type="match status" value="1"/>
</dbReference>
<protein>
    <submittedName>
        <fullName evidence="6">Serine/threonine-protein kinase PknK</fullName>
        <ecNumber evidence="6">2.7.11.1</ecNumber>
    </submittedName>
</protein>
<dbReference type="Pfam" id="PF25873">
    <property type="entry name" value="WHD_MalT"/>
    <property type="match status" value="1"/>
</dbReference>
<feature type="domain" description="HTH luxR-type" evidence="5">
    <location>
        <begin position="827"/>
        <end position="892"/>
    </location>
</feature>
<comment type="caution">
    <text evidence="6">The sequence shown here is derived from an EMBL/GenBank/DDBJ whole genome shotgun (WGS) entry which is preliminary data.</text>
</comment>
<keyword evidence="6" id="KW-0808">Transferase</keyword>
<sequence length="908" mass="100226">MMAGEEMAGMNAGDPKLRIKTTPPGMRRNFLQRARLSLASAPYSDCQTIMVRAGGGFGKTSLLSQWRAECLGKGERVGWLALDQGDDPLSFAHGLNHCLGSGDGRAQKIVPEGLGDCSDGIEALTVLIGAIIDSPGRTALILDDLHALPRETLTTSIPYLIQNAPPNLRLLLGSRNYFKSTSSSLLKRGDFALIGEDDLRFSEQETLEIFRSRPEMKADREEAARIHALSEGWPLGLDIALVAIAAAPNRGELLSRLSIGSEDIALHLLESLSASLSDYDLAMLCRLSVFDVIRPDLVNSVFPDPHALDRLEALYQTSSLLTKADGADWLSLHFLVRQHLQKRYLKLPLEERRAFSLAAANWYAEQGLFGDAVDHAFAADRPDLAGRFAESCLFELVAQGRIVRAMNCVAGLARADVETRPALRIAAAWTHALCRDLVRARELSELIAGQPDATETERIEARLIDATIAQMADDRAGSVAILSSLDGVAAIGTGFQMQVLSLLRAMAMLDRGEPAEARQTLFLAKRAAGKAISAFLSNLMEWVIGCSYLREGRYADAEMHLNAHLQKAEEKWGRRNNMAVILAGHLAYALLEQGKTEQAKSVLGDRLDALEKFGMAEPLIVAYLALYFSEIASGRPEQGIRYLWALRDNGINLRMPRLVLRACYEEIRFHALQQDAVGARRAHAELESLQPGMDGESTDYLVSFDQLYLELGHAFYHQACERYDAALRHFQRAGSIAARLRRLKEANEIALFEEIVSRQLDAARAVGSVRIRFTRFTFSTQTLIRRARPGLRKLCEDAGLDWCAEAGEQFSWPSSSPPLSFQEPFGPGGEGRLLTRKETDILLLLRSGAVNKQIARTLGISLETVKWHLKNIYGKLNVSGRKHAISQGQRLGLFEGQAPQWERTAPLQ</sequence>
<dbReference type="GO" id="GO:0003677">
    <property type="term" value="F:DNA binding"/>
    <property type="evidence" value="ECO:0007669"/>
    <property type="project" value="UniProtKB-KW"/>
</dbReference>
<dbReference type="Gene3D" id="1.10.10.10">
    <property type="entry name" value="Winged helix-like DNA-binding domain superfamily/Winged helix DNA-binding domain"/>
    <property type="match status" value="1"/>
</dbReference>
<keyword evidence="1" id="KW-0805">Transcription regulation</keyword>
<dbReference type="PROSITE" id="PS50043">
    <property type="entry name" value="HTH_LUXR_2"/>
    <property type="match status" value="1"/>
</dbReference>
<evidence type="ECO:0000256" key="1">
    <source>
        <dbReference type="ARBA" id="ARBA00023015"/>
    </source>
</evidence>
<dbReference type="AlphaFoldDB" id="A0A1J5R170"/>
<gene>
    <name evidence="6" type="primary">pknK_2</name>
    <name evidence="6" type="ORF">GALL_284270</name>
</gene>
<dbReference type="Gene3D" id="1.25.40.10">
    <property type="entry name" value="Tetratricopeptide repeat domain"/>
    <property type="match status" value="1"/>
</dbReference>
<evidence type="ECO:0000313" key="6">
    <source>
        <dbReference type="EMBL" id="OIQ89664.1"/>
    </source>
</evidence>
<dbReference type="PRINTS" id="PR00038">
    <property type="entry name" value="HTHLUXR"/>
</dbReference>
<keyword evidence="3" id="KW-0804">Transcription</keyword>
<dbReference type="InterPro" id="IPR027417">
    <property type="entry name" value="P-loop_NTPase"/>
</dbReference>
<evidence type="ECO:0000256" key="4">
    <source>
        <dbReference type="SAM" id="MobiDB-lite"/>
    </source>
</evidence>
<dbReference type="CDD" id="cd06170">
    <property type="entry name" value="LuxR_C_like"/>
    <property type="match status" value="1"/>
</dbReference>
<feature type="compositionally biased region" description="Low complexity" evidence="4">
    <location>
        <begin position="1"/>
        <end position="10"/>
    </location>
</feature>
<reference evidence="6" key="1">
    <citation type="submission" date="2016-10" db="EMBL/GenBank/DDBJ databases">
        <title>Sequence of Gallionella enrichment culture.</title>
        <authorList>
            <person name="Poehlein A."/>
            <person name="Muehling M."/>
            <person name="Daniel R."/>
        </authorList>
    </citation>
    <scope>NUCLEOTIDE SEQUENCE</scope>
</reference>
<dbReference type="InterPro" id="IPR036388">
    <property type="entry name" value="WH-like_DNA-bd_sf"/>
</dbReference>